<name>A0A3B0SCW6_9ZZZZ</name>
<gene>
    <name evidence="2" type="ORF">MNBD_ALPHA08-2089</name>
</gene>
<dbReference type="AlphaFoldDB" id="A0A3B0SCW6"/>
<reference evidence="2" key="1">
    <citation type="submission" date="2018-06" db="EMBL/GenBank/DDBJ databases">
        <authorList>
            <person name="Zhirakovskaya E."/>
        </authorList>
    </citation>
    <scope>NUCLEOTIDE SEQUENCE</scope>
</reference>
<proteinExistence type="predicted"/>
<dbReference type="EMBL" id="UOEC01000176">
    <property type="protein sequence ID" value="VAW00452.1"/>
    <property type="molecule type" value="Genomic_DNA"/>
</dbReference>
<evidence type="ECO:0000313" key="2">
    <source>
        <dbReference type="EMBL" id="VAW00452.1"/>
    </source>
</evidence>
<accession>A0A3B0SCW6</accession>
<evidence type="ECO:0000256" key="1">
    <source>
        <dbReference type="SAM" id="MobiDB-lite"/>
    </source>
</evidence>
<sequence>MLAGIFTPILAAPEKDQSRIGPQIGGQSPSKKPDPLLPEGLEQNEDSTSPEAIPNSKTLEEEFSDPSAPYDINDIPALERLELTIDIAKRAIDAFADIGSRYDDKGLYDYPTLEEYVKKTEPGKQLEADVKKYGFKDVIEWNTAIMNVSFAFGSLLNDQEADIRGQIESVREDKSLSAEKKQRIIASLTALIPTKENVEIIRELQKLPIYQKKLNLLDAFE</sequence>
<feature type="region of interest" description="Disordered" evidence="1">
    <location>
        <begin position="1"/>
        <end position="71"/>
    </location>
</feature>
<organism evidence="2">
    <name type="scientific">hydrothermal vent metagenome</name>
    <dbReference type="NCBI Taxonomy" id="652676"/>
    <lineage>
        <taxon>unclassified sequences</taxon>
        <taxon>metagenomes</taxon>
        <taxon>ecological metagenomes</taxon>
    </lineage>
</organism>
<protein>
    <submittedName>
        <fullName evidence="2">Uncharacterized protein</fullName>
    </submittedName>
</protein>